<feature type="region of interest" description="Disordered" evidence="1">
    <location>
        <begin position="466"/>
        <end position="493"/>
    </location>
</feature>
<feature type="region of interest" description="Disordered" evidence="1">
    <location>
        <begin position="212"/>
        <end position="237"/>
    </location>
</feature>
<sequence length="544" mass="58546">MMLYLLEVSHRPILSLDLITIFVSLSAILSYASSLPLPISCSMPDQVHHDANSDFTPSEYPSFPDDLPTASLQTFDASDLDSVHQDSSSPTRTNKADQILQSCQTDGCFYLNLAAASEDMSSSTPTTTASKSNCSTGTGNSLMKDAESIMHLLQPMFQMSEEEKASYSPVADPLALFGYKRTGATVVDDLDTLDCAEFFNISKNDIISSGQQSVTIQPGPAGSSCPESEAAPEPASHNDNDILLPPLILNNHQQIREFMLKCHELSLLLLDRISSAYEGFPVEILRSIHRFDKQSGDHLRVIRGPARLNFSGEECQSQIHTPTHHDFGTLTILFNWLGGLQIVKQQEDGSGGTGIGTGPNNATGAGTNTGGAGGADIYKWIKPIPGHAIVLVGSALGRFTSTDSSSDLDPKLKRGHDEEGGELRWPCHPVKHRVVSAPGKQGLFPRYALGYFLRPEDDVLIRPLKNAGTSSTTSSSRSANGNGGGGGTRTQPGVLLQPEQQLQPLQRPTSQVTPTTVDHEGEEVVLTAKDWIRSQARGLGIGRV</sequence>
<feature type="compositionally biased region" description="Basic and acidic residues" evidence="1">
    <location>
        <begin position="408"/>
        <end position="422"/>
    </location>
</feature>
<comment type="caution">
    <text evidence="3">The sequence shown here is derived from an EMBL/GenBank/DDBJ whole genome shotgun (WGS) entry which is preliminary data.</text>
</comment>
<accession>A0AAN6EYD1</accession>
<feature type="region of interest" description="Disordered" evidence="1">
    <location>
        <begin position="401"/>
        <end position="424"/>
    </location>
</feature>
<dbReference type="AlphaFoldDB" id="A0AAN6EYD1"/>
<dbReference type="PROSITE" id="PS51471">
    <property type="entry name" value="FE2OG_OXY"/>
    <property type="match status" value="1"/>
</dbReference>
<gene>
    <name evidence="3" type="ORF">HRR80_002066</name>
</gene>
<dbReference type="InterPro" id="IPR027443">
    <property type="entry name" value="IPNS-like_sf"/>
</dbReference>
<dbReference type="Gene3D" id="2.60.120.330">
    <property type="entry name" value="B-lactam Antibiotic, Isopenicillin N Synthase, Chain"/>
    <property type="match status" value="1"/>
</dbReference>
<evidence type="ECO:0000256" key="1">
    <source>
        <dbReference type="SAM" id="MobiDB-lite"/>
    </source>
</evidence>
<feature type="region of interest" description="Disordered" evidence="1">
    <location>
        <begin position="121"/>
        <end position="140"/>
    </location>
</feature>
<dbReference type="InterPro" id="IPR005123">
    <property type="entry name" value="Oxoglu/Fe-dep_dioxygenase_dom"/>
</dbReference>
<name>A0AAN6EYD1_EXODE</name>
<dbReference type="EMBL" id="JAJGCB010000003">
    <property type="protein sequence ID" value="KAJ8993558.1"/>
    <property type="molecule type" value="Genomic_DNA"/>
</dbReference>
<evidence type="ECO:0000259" key="2">
    <source>
        <dbReference type="PROSITE" id="PS51471"/>
    </source>
</evidence>
<reference evidence="3" key="1">
    <citation type="submission" date="2023-01" db="EMBL/GenBank/DDBJ databases">
        <title>Exophiala dermititidis isolated from Cystic Fibrosis Patient.</title>
        <authorList>
            <person name="Kurbessoian T."/>
            <person name="Crocker A."/>
            <person name="Murante D."/>
            <person name="Hogan D.A."/>
            <person name="Stajich J.E."/>
        </authorList>
    </citation>
    <scope>NUCLEOTIDE SEQUENCE</scope>
    <source>
        <strain evidence="3">Ex8</strain>
    </source>
</reference>
<protein>
    <recommendedName>
        <fullName evidence="2">Fe2OG dioxygenase domain-containing protein</fullName>
    </recommendedName>
</protein>
<dbReference type="SUPFAM" id="SSF51197">
    <property type="entry name" value="Clavaminate synthase-like"/>
    <property type="match status" value="1"/>
</dbReference>
<feature type="region of interest" description="Disordered" evidence="1">
    <location>
        <begin position="348"/>
        <end position="367"/>
    </location>
</feature>
<organism evidence="3 4">
    <name type="scientific">Exophiala dermatitidis</name>
    <name type="common">Black yeast-like fungus</name>
    <name type="synonym">Wangiella dermatitidis</name>
    <dbReference type="NCBI Taxonomy" id="5970"/>
    <lineage>
        <taxon>Eukaryota</taxon>
        <taxon>Fungi</taxon>
        <taxon>Dikarya</taxon>
        <taxon>Ascomycota</taxon>
        <taxon>Pezizomycotina</taxon>
        <taxon>Eurotiomycetes</taxon>
        <taxon>Chaetothyriomycetidae</taxon>
        <taxon>Chaetothyriales</taxon>
        <taxon>Herpotrichiellaceae</taxon>
        <taxon>Exophiala</taxon>
    </lineage>
</organism>
<proteinExistence type="predicted"/>
<feature type="domain" description="Fe2OG dioxygenase" evidence="2">
    <location>
        <begin position="297"/>
        <end position="455"/>
    </location>
</feature>
<evidence type="ECO:0000313" key="4">
    <source>
        <dbReference type="Proteomes" id="UP001161757"/>
    </source>
</evidence>
<feature type="compositionally biased region" description="Low complexity" evidence="1">
    <location>
        <begin position="467"/>
        <end position="480"/>
    </location>
</feature>
<dbReference type="Proteomes" id="UP001161757">
    <property type="component" value="Unassembled WGS sequence"/>
</dbReference>
<evidence type="ECO:0000313" key="3">
    <source>
        <dbReference type="EMBL" id="KAJ8993558.1"/>
    </source>
</evidence>
<feature type="compositionally biased region" description="Low complexity" evidence="1">
    <location>
        <begin position="121"/>
        <end position="132"/>
    </location>
</feature>